<keyword evidence="5 6" id="KW-0472">Membrane</keyword>
<keyword evidence="4 6" id="KW-1133">Transmembrane helix</keyword>
<dbReference type="InterPro" id="IPR017850">
    <property type="entry name" value="Alkaline_phosphatase_core_sf"/>
</dbReference>
<evidence type="ECO:0000259" key="8">
    <source>
        <dbReference type="Pfam" id="PF11893"/>
    </source>
</evidence>
<feature type="transmembrane region" description="Helical" evidence="6">
    <location>
        <begin position="113"/>
        <end position="139"/>
    </location>
</feature>
<reference evidence="9 10" key="1">
    <citation type="submission" date="2024-03" db="EMBL/GenBank/DDBJ databases">
        <title>Sulfurimonas sp. HSL3-1.</title>
        <authorList>
            <person name="Wang S."/>
        </authorList>
    </citation>
    <scope>NUCLEOTIDE SEQUENCE [LARGE SCALE GENOMIC DNA]</scope>
    <source>
        <strain evidence="9 10">HSL3-1</strain>
    </source>
</reference>
<evidence type="ECO:0000256" key="2">
    <source>
        <dbReference type="ARBA" id="ARBA00022475"/>
    </source>
</evidence>
<keyword evidence="3 6" id="KW-0812">Transmembrane</keyword>
<gene>
    <name evidence="9" type="ORF">WCY31_11010</name>
</gene>
<dbReference type="EMBL" id="CP147920">
    <property type="protein sequence ID" value="XAU14760.1"/>
    <property type="molecule type" value="Genomic_DNA"/>
</dbReference>
<dbReference type="PIRSF" id="PIRSF004950">
    <property type="entry name" value="Mmb_sulf_HI0842"/>
    <property type="match status" value="1"/>
</dbReference>
<accession>A0ABZ3H897</accession>
<evidence type="ECO:0000313" key="9">
    <source>
        <dbReference type="EMBL" id="XAU14760.1"/>
    </source>
</evidence>
<dbReference type="Proteomes" id="UP001447842">
    <property type="component" value="Chromosome"/>
</dbReference>
<sequence>MTSQHLALFFKANLLLTGLLSLAFALFNSHYTPSALLFTAAALLSTAATLYLIYWLLLRAFFRLTRLAVVLLLLLFFLTDLLLMTDFAIYRIWNFHINGMVLNILFSPAAYDSLQMTGQAVVIVFIVIAVLAALLLLGLKRIARIPAQKALRVNRRLNRSLVPLLFLVIVGEKLTYAVANLHLDGNILERTKVVPLYQPLLMDDLLIGTFGMKKAQNDGISVNIKKITNIRYPLHPISVTHPKTPNIFIFGVDALRPDIVNDDNMPNMAAFKREAVDFERHYSGGNNTRFGFFSIFYGINSSYWFGFLNAKKGPVLFETLKKLGYQISIDSSVNTAWPEFRQTIFFDVQDEIKDDYNGTKTENDLATVTYFDDWLGKQEMDKPMFAFVWLDSVHSRAYDDAFRKYTPDQVSSQYLTATAEERTELFNMYKNAAYEVDDRFARFIAALKAKGLYDDAVIIVLSDHGQEFFEHDHYGHNSAYDREQVGTPLYIRIPGTAPKKVTRLTSHLDIAPTLMAMLGADNPTSDYAHGYDLFAPDYNRECAFVGNWNENAIICGKETFVISDVISKAFNNEIRDTETYKKIKLNDKKRMNEILIKSLEENRQFSR</sequence>
<feature type="domain" description="Sulfatase N-terminal" evidence="7">
    <location>
        <begin position="263"/>
        <end position="519"/>
    </location>
</feature>
<dbReference type="PANTHER" id="PTHR47371:SF3">
    <property type="entry name" value="PHOSPHOGLYCEROL TRANSFERASE I"/>
    <property type="match status" value="1"/>
</dbReference>
<keyword evidence="10" id="KW-1185">Reference proteome</keyword>
<feature type="transmembrane region" description="Helical" evidence="6">
    <location>
        <begin position="160"/>
        <end position="179"/>
    </location>
</feature>
<dbReference type="InterPro" id="IPR024588">
    <property type="entry name" value="YejM_N"/>
</dbReference>
<name>A0ABZ3H897_9BACT</name>
<feature type="transmembrane region" description="Helical" evidence="6">
    <location>
        <begin position="35"/>
        <end position="57"/>
    </location>
</feature>
<dbReference type="PANTHER" id="PTHR47371">
    <property type="entry name" value="LIPOTEICHOIC ACID SYNTHASE"/>
    <property type="match status" value="1"/>
</dbReference>
<evidence type="ECO:0000256" key="6">
    <source>
        <dbReference type="SAM" id="Phobius"/>
    </source>
</evidence>
<dbReference type="Pfam" id="PF00884">
    <property type="entry name" value="Sulfatase"/>
    <property type="match status" value="1"/>
</dbReference>
<dbReference type="SUPFAM" id="SSF53649">
    <property type="entry name" value="Alkaline phosphatase-like"/>
    <property type="match status" value="1"/>
</dbReference>
<comment type="subcellular location">
    <subcellularLocation>
        <location evidence="1">Cell membrane</location>
        <topology evidence="1">Multi-pass membrane protein</topology>
    </subcellularLocation>
</comment>
<dbReference type="InterPro" id="IPR050448">
    <property type="entry name" value="OpgB/LTA_synthase_biosynth"/>
</dbReference>
<dbReference type="RefSeq" id="WP_345972407.1">
    <property type="nucleotide sequence ID" value="NZ_CP147920.1"/>
</dbReference>
<evidence type="ECO:0000256" key="5">
    <source>
        <dbReference type="ARBA" id="ARBA00023136"/>
    </source>
</evidence>
<dbReference type="CDD" id="cd16148">
    <property type="entry name" value="sulfatase_like"/>
    <property type="match status" value="1"/>
</dbReference>
<evidence type="ECO:0000256" key="4">
    <source>
        <dbReference type="ARBA" id="ARBA00022989"/>
    </source>
</evidence>
<feature type="domain" description="Inner membrane protein YejM N-terminal" evidence="8">
    <location>
        <begin position="9"/>
        <end position="238"/>
    </location>
</feature>
<organism evidence="9 10">
    <name type="scientific">Sulfurimonas diazotrophicus</name>
    <dbReference type="NCBI Taxonomy" id="3131939"/>
    <lineage>
        <taxon>Bacteria</taxon>
        <taxon>Pseudomonadati</taxon>
        <taxon>Campylobacterota</taxon>
        <taxon>Epsilonproteobacteria</taxon>
        <taxon>Campylobacterales</taxon>
        <taxon>Sulfurimonadaceae</taxon>
        <taxon>Sulfurimonas</taxon>
    </lineage>
</organism>
<evidence type="ECO:0000256" key="3">
    <source>
        <dbReference type="ARBA" id="ARBA00022692"/>
    </source>
</evidence>
<protein>
    <submittedName>
        <fullName evidence="9">Sulfatase-like hydrolase/transferase</fullName>
    </submittedName>
</protein>
<keyword evidence="2" id="KW-1003">Cell membrane</keyword>
<feature type="transmembrane region" description="Helical" evidence="6">
    <location>
        <begin position="69"/>
        <end position="93"/>
    </location>
</feature>
<dbReference type="Pfam" id="PF11893">
    <property type="entry name" value="DUF3413"/>
    <property type="match status" value="1"/>
</dbReference>
<evidence type="ECO:0000313" key="10">
    <source>
        <dbReference type="Proteomes" id="UP001447842"/>
    </source>
</evidence>
<evidence type="ECO:0000259" key="7">
    <source>
        <dbReference type="Pfam" id="PF00884"/>
    </source>
</evidence>
<dbReference type="InterPro" id="IPR000917">
    <property type="entry name" value="Sulfatase_N"/>
</dbReference>
<dbReference type="Gene3D" id="3.40.720.10">
    <property type="entry name" value="Alkaline Phosphatase, subunit A"/>
    <property type="match status" value="1"/>
</dbReference>
<evidence type="ECO:0000256" key="1">
    <source>
        <dbReference type="ARBA" id="ARBA00004651"/>
    </source>
</evidence>
<dbReference type="InterPro" id="IPR012159">
    <property type="entry name" value="YejM-like"/>
</dbReference>
<proteinExistence type="predicted"/>